<gene>
    <name evidence="3" type="ORF">E3A20_13480</name>
</gene>
<dbReference type="InterPro" id="IPR005537">
    <property type="entry name" value="RAMP_III_fam"/>
</dbReference>
<name>A0A5C6M923_9PLAN</name>
<accession>A0A5C6M923</accession>
<evidence type="ECO:0000259" key="2">
    <source>
        <dbReference type="Pfam" id="PF03787"/>
    </source>
</evidence>
<dbReference type="Proteomes" id="UP000321083">
    <property type="component" value="Unassembled WGS sequence"/>
</dbReference>
<dbReference type="EMBL" id="SRHE01000250">
    <property type="protein sequence ID" value="TWW09524.1"/>
    <property type="molecule type" value="Genomic_DNA"/>
</dbReference>
<feature type="domain" description="CRISPR type III-associated protein" evidence="2">
    <location>
        <begin position="10"/>
        <end position="291"/>
    </location>
</feature>
<evidence type="ECO:0000313" key="3">
    <source>
        <dbReference type="EMBL" id="TWW09524.1"/>
    </source>
</evidence>
<protein>
    <submittedName>
        <fullName evidence="3">Type III-B CRISPR module RAMP protein Cmr4</fullName>
    </submittedName>
</protein>
<dbReference type="InterPro" id="IPR013410">
    <property type="entry name" value="CRISPR-assoc_RAMP_Cmr4"/>
</dbReference>
<sequence length="300" mass="32393">MAVADRLYWLHALTPLHVGAGKGNGYIDLPLIREKVTGYPFVPGSSTKGVFADDLRATDDARNPNKPEYRPELQAAFGTGGDNDANAGSLMFTDARLVCLPVRSLYGTFAWCTCPLILARLRRDLALISGTNLPAPCEIAGQALVPDTSTVLQRNGSIFLEDLQLSVQQSGPASQFAEVISAQVFKNDAAWCQLFKERFLVLPDDVFSFLAETGTEVQAHVRIDPDYKRVARGALWYEESLPAESILSGVVSCAGPYGKSGAGRADVLRLLNDDRTVQMGGKATTGKGQLRLLFRDGGAQ</sequence>
<dbReference type="NCBIfam" id="TIGR02580">
    <property type="entry name" value="cas_RAMP_Cmr4"/>
    <property type="match status" value="1"/>
</dbReference>
<dbReference type="Pfam" id="PF03787">
    <property type="entry name" value="RAMPs"/>
    <property type="match status" value="1"/>
</dbReference>
<evidence type="ECO:0000313" key="4">
    <source>
        <dbReference type="Proteomes" id="UP000321083"/>
    </source>
</evidence>
<reference evidence="3 4" key="2">
    <citation type="submission" date="2019-08" db="EMBL/GenBank/DDBJ databases">
        <authorList>
            <person name="Henke P."/>
        </authorList>
    </citation>
    <scope>NUCLEOTIDE SEQUENCE [LARGE SCALE GENOMIC DNA]</scope>
    <source>
        <strain evidence="3">Phe10_nw2017</strain>
    </source>
</reference>
<dbReference type="GO" id="GO:0051607">
    <property type="term" value="P:defense response to virus"/>
    <property type="evidence" value="ECO:0007669"/>
    <property type="project" value="UniProtKB-KW"/>
</dbReference>
<keyword evidence="4" id="KW-1185">Reference proteome</keyword>
<evidence type="ECO:0000256" key="1">
    <source>
        <dbReference type="ARBA" id="ARBA00023118"/>
    </source>
</evidence>
<organism evidence="3 4">
    <name type="scientific">Planctomyces bekefii</name>
    <dbReference type="NCBI Taxonomy" id="1653850"/>
    <lineage>
        <taxon>Bacteria</taxon>
        <taxon>Pseudomonadati</taxon>
        <taxon>Planctomycetota</taxon>
        <taxon>Planctomycetia</taxon>
        <taxon>Planctomycetales</taxon>
        <taxon>Planctomycetaceae</taxon>
        <taxon>Planctomyces</taxon>
    </lineage>
</organism>
<keyword evidence="1" id="KW-0051">Antiviral defense</keyword>
<proteinExistence type="predicted"/>
<reference evidence="3 4" key="1">
    <citation type="submission" date="2019-08" db="EMBL/GenBank/DDBJ databases">
        <title>100 year-old enigma solved: identification of Planctomyces bekefii, the type genus and species of the phylum Planctomycetes.</title>
        <authorList>
            <person name="Svetlana D.N."/>
            <person name="Overmann J."/>
        </authorList>
    </citation>
    <scope>NUCLEOTIDE SEQUENCE [LARGE SCALE GENOMIC DNA]</scope>
    <source>
        <strain evidence="3">Phe10_nw2017</strain>
    </source>
</reference>
<dbReference type="PANTHER" id="PTHR36700:SF1">
    <property type="entry name" value="CRISPR SYSTEM CMR SUBUNIT CMR4"/>
    <property type="match status" value="1"/>
</dbReference>
<dbReference type="AlphaFoldDB" id="A0A5C6M923"/>
<comment type="caution">
    <text evidence="3">The sequence shown here is derived from an EMBL/GenBank/DDBJ whole genome shotgun (WGS) entry which is preliminary data.</text>
</comment>
<dbReference type="PANTHER" id="PTHR36700">
    <property type="entry name" value="CRISPR SYSTEM CMR SUBUNIT CMR4"/>
    <property type="match status" value="1"/>
</dbReference>